<dbReference type="Gene3D" id="3.40.50.2300">
    <property type="match status" value="1"/>
</dbReference>
<dbReference type="InterPro" id="IPR058031">
    <property type="entry name" value="AAA_lid_NorR"/>
</dbReference>
<evidence type="ECO:0000256" key="5">
    <source>
        <dbReference type="ARBA" id="ARBA00023163"/>
    </source>
</evidence>
<dbReference type="InterPro" id="IPR009057">
    <property type="entry name" value="Homeodomain-like_sf"/>
</dbReference>
<dbReference type="Gene3D" id="3.40.50.300">
    <property type="entry name" value="P-loop containing nucleotide triphosphate hydrolases"/>
    <property type="match status" value="1"/>
</dbReference>
<organism evidence="8">
    <name type="scientific">hydrothermal vent metagenome</name>
    <dbReference type="NCBI Taxonomy" id="652676"/>
    <lineage>
        <taxon>unclassified sequences</taxon>
        <taxon>metagenomes</taxon>
        <taxon>ecological metagenomes</taxon>
    </lineage>
</organism>
<dbReference type="GO" id="GO:0006355">
    <property type="term" value="P:regulation of DNA-templated transcription"/>
    <property type="evidence" value="ECO:0007669"/>
    <property type="project" value="InterPro"/>
</dbReference>
<evidence type="ECO:0000256" key="3">
    <source>
        <dbReference type="ARBA" id="ARBA00022840"/>
    </source>
</evidence>
<evidence type="ECO:0000313" key="8">
    <source>
        <dbReference type="EMBL" id="VAW87452.1"/>
    </source>
</evidence>
<name>A0A3B0ZJD2_9ZZZZ</name>
<keyword evidence="5" id="KW-0804">Transcription</keyword>
<protein>
    <submittedName>
        <fullName evidence="8">Nitrogen regulation protein NtrX</fullName>
    </submittedName>
</protein>
<dbReference type="PROSITE" id="PS50045">
    <property type="entry name" value="SIGMA54_INTERACT_4"/>
    <property type="match status" value="1"/>
</dbReference>
<dbReference type="GO" id="GO:0005524">
    <property type="term" value="F:ATP binding"/>
    <property type="evidence" value="ECO:0007669"/>
    <property type="project" value="UniProtKB-KW"/>
</dbReference>
<evidence type="ECO:0000256" key="2">
    <source>
        <dbReference type="ARBA" id="ARBA00022741"/>
    </source>
</evidence>
<dbReference type="InterPro" id="IPR001789">
    <property type="entry name" value="Sig_transdc_resp-reg_receiver"/>
</dbReference>
<dbReference type="GO" id="GO:0000160">
    <property type="term" value="P:phosphorelay signal transduction system"/>
    <property type="evidence" value="ECO:0007669"/>
    <property type="project" value="InterPro"/>
</dbReference>
<dbReference type="Gene3D" id="1.10.10.60">
    <property type="entry name" value="Homeodomain-like"/>
    <property type="match status" value="1"/>
</dbReference>
<dbReference type="InterPro" id="IPR027417">
    <property type="entry name" value="P-loop_NTPase"/>
</dbReference>
<dbReference type="InterPro" id="IPR011006">
    <property type="entry name" value="CheY-like_superfamily"/>
</dbReference>
<dbReference type="AlphaFoldDB" id="A0A3B0ZJD2"/>
<evidence type="ECO:0000259" key="7">
    <source>
        <dbReference type="PROSITE" id="PS50110"/>
    </source>
</evidence>
<keyword evidence="4" id="KW-0805">Transcription regulation</keyword>
<dbReference type="InterPro" id="IPR002197">
    <property type="entry name" value="HTH_Fis"/>
</dbReference>
<evidence type="ECO:0000256" key="1">
    <source>
        <dbReference type="ARBA" id="ARBA00022553"/>
    </source>
</evidence>
<feature type="domain" description="Response regulatory" evidence="7">
    <location>
        <begin position="5"/>
        <end position="119"/>
    </location>
</feature>
<dbReference type="GO" id="GO:0043565">
    <property type="term" value="F:sequence-specific DNA binding"/>
    <property type="evidence" value="ECO:0007669"/>
    <property type="project" value="InterPro"/>
</dbReference>
<proteinExistence type="predicted"/>
<dbReference type="PANTHER" id="PTHR32071:SF17">
    <property type="entry name" value="TRANSCRIPTIONAL REGULATOR (NTRC FAMILY)"/>
    <property type="match status" value="1"/>
</dbReference>
<dbReference type="PROSITE" id="PS50110">
    <property type="entry name" value="RESPONSE_REGULATORY"/>
    <property type="match status" value="1"/>
</dbReference>
<dbReference type="SMART" id="SM00448">
    <property type="entry name" value="REC"/>
    <property type="match status" value="1"/>
</dbReference>
<accession>A0A3B0ZJD2</accession>
<dbReference type="Pfam" id="PF02954">
    <property type="entry name" value="HTH_8"/>
    <property type="match status" value="1"/>
</dbReference>
<dbReference type="InterPro" id="IPR002078">
    <property type="entry name" value="Sigma_54_int"/>
</dbReference>
<dbReference type="FunFam" id="3.40.50.2300:FF:000018">
    <property type="entry name" value="DNA-binding transcriptional regulator NtrC"/>
    <property type="match status" value="1"/>
</dbReference>
<dbReference type="Gene3D" id="1.10.8.60">
    <property type="match status" value="1"/>
</dbReference>
<dbReference type="Pfam" id="PF00072">
    <property type="entry name" value="Response_reg"/>
    <property type="match status" value="1"/>
</dbReference>
<dbReference type="Pfam" id="PF00158">
    <property type="entry name" value="Sigma54_activat"/>
    <property type="match status" value="1"/>
</dbReference>
<dbReference type="CDD" id="cd00009">
    <property type="entry name" value="AAA"/>
    <property type="match status" value="1"/>
</dbReference>
<keyword evidence="2" id="KW-0547">Nucleotide-binding</keyword>
<dbReference type="SUPFAM" id="SSF46689">
    <property type="entry name" value="Homeodomain-like"/>
    <property type="match status" value="1"/>
</dbReference>
<evidence type="ECO:0000256" key="4">
    <source>
        <dbReference type="ARBA" id="ARBA00023015"/>
    </source>
</evidence>
<evidence type="ECO:0000259" key="6">
    <source>
        <dbReference type="PROSITE" id="PS50045"/>
    </source>
</evidence>
<keyword evidence="1" id="KW-0597">Phosphoprotein</keyword>
<feature type="domain" description="Sigma-54 factor interaction" evidence="6">
    <location>
        <begin position="142"/>
        <end position="366"/>
    </location>
</feature>
<dbReference type="SUPFAM" id="SSF52540">
    <property type="entry name" value="P-loop containing nucleoside triphosphate hydrolases"/>
    <property type="match status" value="1"/>
</dbReference>
<dbReference type="SUPFAM" id="SSF52172">
    <property type="entry name" value="CheY-like"/>
    <property type="match status" value="1"/>
</dbReference>
<dbReference type="PANTHER" id="PTHR32071">
    <property type="entry name" value="TRANSCRIPTIONAL REGULATORY PROTEIN"/>
    <property type="match status" value="1"/>
</dbReference>
<gene>
    <name evidence="8" type="ORF">MNBD_GAMMA18-285</name>
</gene>
<dbReference type="CDD" id="cd17550">
    <property type="entry name" value="REC_NtrX-like"/>
    <property type="match status" value="1"/>
</dbReference>
<dbReference type="Pfam" id="PF25601">
    <property type="entry name" value="AAA_lid_14"/>
    <property type="match status" value="1"/>
</dbReference>
<sequence length="454" mass="50973">MKQPYILVVDDEPDIRQLIQEILQDEGYQVAVAKDGEEARTLIRKELPELILLDVWMPDIDGITLYKQLLAEGCQAPVIIMSGHGTVETAVEATRLGAYTFLEKPLSMGRLLPAIEQALSASQSTNSHTQQSQHIRQSTIQLVGKSAVMQRLREQLSHAAKFSLSVIIEGESGTGKTFSARYLHDHGLHRDGPFVACHLAALPVQTMINTLFGKEQDGQITPGKFELASGGTLYIANIEQLTLAHQDRLTGYLKSGEYFRQGGDTPLKTECRLIFASSCDLPTLIEKGHFRSDLYQLLKGISLHTPPLSKHSEDIPELLNNFVDHFVEKEKLPYRHFGLPLQNCLRNYHWPGNIKELNNIVRQLLITGTQPEVRLDELNGLLSAKRATKPQPLYDALFSLPLREARESFERCYLIHQMEQQKGVIGNVAKAAGVERTHLYRKLRALGIEFKSVK</sequence>
<dbReference type="EMBL" id="UOFP01000184">
    <property type="protein sequence ID" value="VAW87452.1"/>
    <property type="molecule type" value="Genomic_DNA"/>
</dbReference>
<keyword evidence="3" id="KW-0067">ATP-binding</keyword>
<reference evidence="8" key="1">
    <citation type="submission" date="2018-06" db="EMBL/GenBank/DDBJ databases">
        <authorList>
            <person name="Zhirakovskaya E."/>
        </authorList>
    </citation>
    <scope>NUCLEOTIDE SEQUENCE</scope>
</reference>